<feature type="signal peptide" evidence="1">
    <location>
        <begin position="1"/>
        <end position="24"/>
    </location>
</feature>
<proteinExistence type="predicted"/>
<protein>
    <recommendedName>
        <fullName evidence="4">Carboxypeptidase-like regulatory domain-containing protein</fullName>
    </recommendedName>
</protein>
<dbReference type="Proteomes" id="UP000290407">
    <property type="component" value="Unassembled WGS sequence"/>
</dbReference>
<dbReference type="EMBL" id="SBLB01000005">
    <property type="protein sequence ID" value="RYC68350.1"/>
    <property type="molecule type" value="Genomic_DNA"/>
</dbReference>
<keyword evidence="1" id="KW-0732">Signal</keyword>
<evidence type="ECO:0000313" key="2">
    <source>
        <dbReference type="EMBL" id="RYC68350.1"/>
    </source>
</evidence>
<sequence>MQNRKQTEVISFLIYFLASVSALAQKTLTGHVIDQKGSPVPYANVHNVSRSHGVIADSSGAFVYYNKENSDTLIVSALGYTSERIVIGSDTTSKIVLKEKSIAINEVKVSNRRVYKVNTFGINKNKPDGKHSNCTQNNLELSFLVKSEPVSDNSYIDKVVFFIENDRFYNTPFRVKVYSNKSNLPNELVIHDNIVVHALNPGWAVVDLRPYAIKTPSDGFHIAMEWLYADSDDLKDVQGNKICFGQSIGMAKGLKEILSCTRVNGGSWSPCSFYQLPNGDIYNPMIRVVVNSYE</sequence>
<dbReference type="RefSeq" id="WP_077923022.1">
    <property type="nucleotide sequence ID" value="NZ_SBLB01000005.1"/>
</dbReference>
<feature type="chain" id="PRO_5021030908" description="Carboxypeptidase-like regulatory domain-containing protein" evidence="1">
    <location>
        <begin position="25"/>
        <end position="294"/>
    </location>
</feature>
<keyword evidence="3" id="KW-1185">Reference proteome</keyword>
<dbReference type="Gene3D" id="2.60.40.1120">
    <property type="entry name" value="Carboxypeptidase-like, regulatory domain"/>
    <property type="match status" value="1"/>
</dbReference>
<gene>
    <name evidence="2" type="ORF">EQG79_18480</name>
</gene>
<evidence type="ECO:0000256" key="1">
    <source>
        <dbReference type="SAM" id="SignalP"/>
    </source>
</evidence>
<dbReference type="InterPro" id="IPR008969">
    <property type="entry name" value="CarboxyPept-like_regulatory"/>
</dbReference>
<name>A0A4Q2ULH0_9BACT</name>
<dbReference type="AlphaFoldDB" id="A0A4Q2ULH0"/>
<evidence type="ECO:0008006" key="4">
    <source>
        <dbReference type="Google" id="ProtNLM"/>
    </source>
</evidence>
<dbReference type="Pfam" id="PF13715">
    <property type="entry name" value="CarbopepD_reg_2"/>
    <property type="match status" value="1"/>
</dbReference>
<reference evidence="2 3" key="1">
    <citation type="submission" date="2019-01" db="EMBL/GenBank/DDBJ databases">
        <title>Spirosoma flava sp. nov., a propanil-degrading bacterium isolated from herbicide-contaminated soil.</title>
        <authorList>
            <person name="Zhang L."/>
            <person name="Jiang J.-D."/>
        </authorList>
    </citation>
    <scope>NUCLEOTIDE SEQUENCE [LARGE SCALE GENOMIC DNA]</scope>
    <source>
        <strain evidence="2 3">TY50</strain>
    </source>
</reference>
<accession>A0A4Q2ULH0</accession>
<evidence type="ECO:0000313" key="3">
    <source>
        <dbReference type="Proteomes" id="UP000290407"/>
    </source>
</evidence>
<dbReference type="SUPFAM" id="SSF49464">
    <property type="entry name" value="Carboxypeptidase regulatory domain-like"/>
    <property type="match status" value="1"/>
</dbReference>
<organism evidence="2 3">
    <name type="scientific">Spirosoma sordidisoli</name>
    <dbReference type="NCBI Taxonomy" id="2502893"/>
    <lineage>
        <taxon>Bacteria</taxon>
        <taxon>Pseudomonadati</taxon>
        <taxon>Bacteroidota</taxon>
        <taxon>Cytophagia</taxon>
        <taxon>Cytophagales</taxon>
        <taxon>Cytophagaceae</taxon>
        <taxon>Spirosoma</taxon>
    </lineage>
</organism>
<comment type="caution">
    <text evidence="2">The sequence shown here is derived from an EMBL/GenBank/DDBJ whole genome shotgun (WGS) entry which is preliminary data.</text>
</comment>